<feature type="non-terminal residue" evidence="2">
    <location>
        <position position="125"/>
    </location>
</feature>
<evidence type="ECO:0000256" key="1">
    <source>
        <dbReference type="SAM" id="MobiDB-lite"/>
    </source>
</evidence>
<reference evidence="2" key="1">
    <citation type="submission" date="2015-11" db="EMBL/GenBank/DDBJ databases">
        <title>De novo transcriptome assembly of four potential Pierce s Disease insect vectors from Arizona vineyards.</title>
        <authorList>
            <person name="Tassone E.E."/>
        </authorList>
    </citation>
    <scope>NUCLEOTIDE SEQUENCE</scope>
</reference>
<protein>
    <submittedName>
        <fullName evidence="2">Uncharacterized protein</fullName>
    </submittedName>
</protein>
<feature type="region of interest" description="Disordered" evidence="1">
    <location>
        <begin position="1"/>
        <end position="125"/>
    </location>
</feature>
<sequence>LSSDKQKKIVYHGNSNKKEIGKRRRGDSKYCSKTAVPNQVGNNSDSSGSDVEGRSPVRGHYQSETNREKTDLKQKCKNNSKKKNQLSSSDCDPESKFESNTCKKSLITSRITQMNKGTSSKRTKG</sequence>
<proteinExistence type="predicted"/>
<evidence type="ECO:0000313" key="2">
    <source>
        <dbReference type="EMBL" id="JAT39489.1"/>
    </source>
</evidence>
<feature type="compositionally biased region" description="Polar residues" evidence="1">
    <location>
        <begin position="35"/>
        <end position="49"/>
    </location>
</feature>
<feature type="compositionally biased region" description="Polar residues" evidence="1">
    <location>
        <begin position="98"/>
        <end position="118"/>
    </location>
</feature>
<organism evidence="2">
    <name type="scientific">Graphocephala atropunctata</name>
    <dbReference type="NCBI Taxonomy" id="36148"/>
    <lineage>
        <taxon>Eukaryota</taxon>
        <taxon>Metazoa</taxon>
        <taxon>Ecdysozoa</taxon>
        <taxon>Arthropoda</taxon>
        <taxon>Hexapoda</taxon>
        <taxon>Insecta</taxon>
        <taxon>Pterygota</taxon>
        <taxon>Neoptera</taxon>
        <taxon>Paraneoptera</taxon>
        <taxon>Hemiptera</taxon>
        <taxon>Auchenorrhyncha</taxon>
        <taxon>Membracoidea</taxon>
        <taxon>Cicadellidae</taxon>
        <taxon>Cicadellinae</taxon>
        <taxon>Cicadellini</taxon>
        <taxon>Graphocephala</taxon>
    </lineage>
</organism>
<gene>
    <name evidence="2" type="ORF">g.9562</name>
</gene>
<feature type="non-terminal residue" evidence="2">
    <location>
        <position position="1"/>
    </location>
</feature>
<dbReference type="AlphaFoldDB" id="A0A1B6MUB1"/>
<dbReference type="EMBL" id="GEBQ01000488">
    <property type="protein sequence ID" value="JAT39489.1"/>
    <property type="molecule type" value="Transcribed_RNA"/>
</dbReference>
<name>A0A1B6MUB1_9HEMI</name>
<feature type="compositionally biased region" description="Basic and acidic residues" evidence="1">
    <location>
        <begin position="65"/>
        <end position="74"/>
    </location>
</feature>
<accession>A0A1B6MUB1</accession>
<feature type="compositionally biased region" description="Basic residues" evidence="1">
    <location>
        <begin position="75"/>
        <end position="84"/>
    </location>
</feature>